<dbReference type="OrthoDB" id="9151705at2"/>
<reference evidence="1 2" key="1">
    <citation type="submission" date="2017-01" db="EMBL/GenBank/DDBJ databases">
        <title>Draft sequence of Acidihalobacter ferrooxidans strain DSM 14175 (strain V8).</title>
        <authorList>
            <person name="Khaleque H.N."/>
            <person name="Ramsay J.P."/>
            <person name="Murphy R.J.T."/>
            <person name="Kaksonen A.H."/>
            <person name="Boxall N.J."/>
            <person name="Watkin E.L.J."/>
        </authorList>
    </citation>
    <scope>NUCLEOTIDE SEQUENCE [LARGE SCALE GENOMIC DNA]</scope>
    <source>
        <strain evidence="1 2">V8</strain>
    </source>
</reference>
<keyword evidence="2" id="KW-1185">Reference proteome</keyword>
<name>A0A1P8UGV3_9GAMM</name>
<evidence type="ECO:0008006" key="3">
    <source>
        <dbReference type="Google" id="ProtNLM"/>
    </source>
</evidence>
<sequence>MNLQSLMTLVENTHHTRHRVNRALRDIDRRALNAMVLVKRHGNALAGYGVIAGAFRDQAAKMQTDAQRLQQAVAPLVEASMRVMQYRLYGDMVGSMLGKTNRSMGQLAETQALWQQQIKSAEKHMARILVQLLKDVERFQEAIAEQEYVVTNGRIEAALSENTGAPLTRVSREMGQAVGEVRETIDQWKNTLEEFTHESRTGL</sequence>
<evidence type="ECO:0000313" key="1">
    <source>
        <dbReference type="EMBL" id="APZ43011.1"/>
    </source>
</evidence>
<dbReference type="EMBL" id="CP019434">
    <property type="protein sequence ID" value="APZ43011.1"/>
    <property type="molecule type" value="Genomic_DNA"/>
</dbReference>
<organism evidence="1 2">
    <name type="scientific">Acidihalobacter ferrooxydans</name>
    <dbReference type="NCBI Taxonomy" id="1765967"/>
    <lineage>
        <taxon>Bacteria</taxon>
        <taxon>Pseudomonadati</taxon>
        <taxon>Pseudomonadota</taxon>
        <taxon>Gammaproteobacteria</taxon>
        <taxon>Chromatiales</taxon>
        <taxon>Ectothiorhodospiraceae</taxon>
        <taxon>Acidihalobacter</taxon>
    </lineage>
</organism>
<dbReference type="AlphaFoldDB" id="A0A1P8UGV3"/>
<dbReference type="STRING" id="1765967.BW247_07830"/>
<dbReference type="KEGG" id="afy:BW247_07830"/>
<gene>
    <name evidence="1" type="ORF">BW247_07830</name>
</gene>
<protein>
    <recommendedName>
        <fullName evidence="3">Chemotaxis protein</fullName>
    </recommendedName>
</protein>
<accession>A0A1P8UGV3</accession>
<evidence type="ECO:0000313" key="2">
    <source>
        <dbReference type="Proteomes" id="UP000243807"/>
    </source>
</evidence>
<proteinExistence type="predicted"/>
<dbReference type="Proteomes" id="UP000243807">
    <property type="component" value="Chromosome"/>
</dbReference>